<dbReference type="SUPFAM" id="SSF53850">
    <property type="entry name" value="Periplasmic binding protein-like II"/>
    <property type="match status" value="1"/>
</dbReference>
<dbReference type="Pfam" id="PF09084">
    <property type="entry name" value="NMT1"/>
    <property type="match status" value="1"/>
</dbReference>
<dbReference type="PANTHER" id="PTHR30024">
    <property type="entry name" value="ALIPHATIC SULFONATES-BINDING PROTEIN-RELATED"/>
    <property type="match status" value="1"/>
</dbReference>
<evidence type="ECO:0000256" key="3">
    <source>
        <dbReference type="ARBA" id="ARBA00022448"/>
    </source>
</evidence>
<dbReference type="Gene3D" id="3.40.190.10">
    <property type="entry name" value="Periplasmic binding protein-like II"/>
    <property type="match status" value="2"/>
</dbReference>
<comment type="subcellular location">
    <subcellularLocation>
        <location evidence="1">Periplasm</location>
    </subcellularLocation>
</comment>
<geneLocation type="plasmid" evidence="6">
    <name>pemeittgr7c</name>
</geneLocation>
<protein>
    <submittedName>
        <fullName evidence="5">Aliphatic sulfonate ABC transporter substrate-binding protein</fullName>
    </submittedName>
</protein>
<reference evidence="5 6" key="1">
    <citation type="submission" date="2019-06" db="EMBL/GenBank/DDBJ databases">
        <title>Complete genome sequence of Ensifer mexicanus ITTG R7 isolated from nodules of Acacia angustissima (Mill.) Kuntze.</title>
        <authorList>
            <person name="Rincon-Rosales R."/>
            <person name="Rogel M.A."/>
            <person name="Guerrero G."/>
            <person name="Rincon-Molina C.I."/>
            <person name="Lopez-Lopez A."/>
            <person name="Martinez-Romero E."/>
        </authorList>
    </citation>
    <scope>NUCLEOTIDE SEQUENCE [LARGE SCALE GENOMIC DNA]</scope>
    <source>
        <strain evidence="5 6">ITTG R7</strain>
        <plasmid evidence="6">pemeittgr7c</plasmid>
    </source>
</reference>
<gene>
    <name evidence="5" type="ORF">FKV68_28160</name>
</gene>
<name>A0A859QJV2_9HYPH</name>
<dbReference type="PANTHER" id="PTHR30024:SF21">
    <property type="entry name" value="ABC TRANSPORTER SUBSTRATE-BINDING PROTEIN"/>
    <property type="match status" value="1"/>
</dbReference>
<dbReference type="InterPro" id="IPR015168">
    <property type="entry name" value="SsuA/THI5"/>
</dbReference>
<keyword evidence="5" id="KW-0614">Plasmid</keyword>
<dbReference type="PROSITE" id="PS51318">
    <property type="entry name" value="TAT"/>
    <property type="match status" value="1"/>
</dbReference>
<organism evidence="5 6">
    <name type="scientific">Sinorhizobium mexicanum</name>
    <dbReference type="NCBI Taxonomy" id="375549"/>
    <lineage>
        <taxon>Bacteria</taxon>
        <taxon>Pseudomonadati</taxon>
        <taxon>Pseudomonadota</taxon>
        <taxon>Alphaproteobacteria</taxon>
        <taxon>Hyphomicrobiales</taxon>
        <taxon>Rhizobiaceae</taxon>
        <taxon>Sinorhizobium/Ensifer group</taxon>
        <taxon>Sinorhizobium</taxon>
    </lineage>
</organism>
<evidence type="ECO:0000256" key="2">
    <source>
        <dbReference type="ARBA" id="ARBA00010742"/>
    </source>
</evidence>
<dbReference type="NCBIfam" id="TIGR01728">
    <property type="entry name" value="SsuA_fam"/>
    <property type="match status" value="1"/>
</dbReference>
<dbReference type="EMBL" id="CP041241">
    <property type="protein sequence ID" value="QLL65234.1"/>
    <property type="molecule type" value="Genomic_DNA"/>
</dbReference>
<comment type="similarity">
    <text evidence="2">Belongs to the bacterial solute-binding protein SsuA/TauA family.</text>
</comment>
<evidence type="ECO:0000313" key="5">
    <source>
        <dbReference type="EMBL" id="QLL65234.1"/>
    </source>
</evidence>
<dbReference type="GO" id="GO:0042626">
    <property type="term" value="F:ATPase-coupled transmembrane transporter activity"/>
    <property type="evidence" value="ECO:0007669"/>
    <property type="project" value="InterPro"/>
</dbReference>
<dbReference type="GO" id="GO:0016020">
    <property type="term" value="C:membrane"/>
    <property type="evidence" value="ECO:0007669"/>
    <property type="project" value="InterPro"/>
</dbReference>
<evidence type="ECO:0000256" key="1">
    <source>
        <dbReference type="ARBA" id="ARBA00004418"/>
    </source>
</evidence>
<dbReference type="Proteomes" id="UP000510721">
    <property type="component" value="Plasmid pEmeITTGR7c"/>
</dbReference>
<evidence type="ECO:0000313" key="6">
    <source>
        <dbReference type="Proteomes" id="UP000510721"/>
    </source>
</evidence>
<dbReference type="InterPro" id="IPR010067">
    <property type="entry name" value="ABC_SsuA_sub-bd"/>
</dbReference>
<accession>A0A859QJV2</accession>
<dbReference type="SMART" id="SM00062">
    <property type="entry name" value="PBPb"/>
    <property type="match status" value="1"/>
</dbReference>
<dbReference type="RefSeq" id="WP_180943695.1">
    <property type="nucleotide sequence ID" value="NZ_CP041241.1"/>
</dbReference>
<dbReference type="AlphaFoldDB" id="A0A859QJV2"/>
<keyword evidence="6" id="KW-1185">Reference proteome</keyword>
<dbReference type="KEGG" id="emx:FKV68_28160"/>
<keyword evidence="3" id="KW-0813">Transport</keyword>
<proteinExistence type="inferred from homology"/>
<sequence>MARTVRSSLRRTFLKLALALSVAPLVGYAPAFADSAKPDTIRIGSTAPGHLKFILFRSKKILEEEFAKDGIKVELTTFDGGSAASVALGSGALDFTYIGNNPSLRLAATGADVKLIGLSSWVRSNETQIVVRPDSPIQKLEDLKGKKVAYLSGTVRHSTFAKALKSVNLGIADVESLNLGIENSGPALARGDVDAIVESNGPVQKLVDAGQARLIYDAGVSGNPEWAVPHLLSVNGEFARKYPEIVARVLAVDLALSRWVDANPEETINIFVKETGNSEAAVRSTYANGQFWQNPEITDEAVRALQGEEAFMAEAGLLKGKVDYDSWVDRSYYNAAVKKVAASN</sequence>
<evidence type="ECO:0000256" key="4">
    <source>
        <dbReference type="ARBA" id="ARBA00022729"/>
    </source>
</evidence>
<dbReference type="CDD" id="cd01008">
    <property type="entry name" value="PBP2_NrtA_SsuA_CpmA_like"/>
    <property type="match status" value="1"/>
</dbReference>
<dbReference type="GO" id="GO:0042597">
    <property type="term" value="C:periplasmic space"/>
    <property type="evidence" value="ECO:0007669"/>
    <property type="project" value="UniProtKB-SubCell"/>
</dbReference>
<dbReference type="InterPro" id="IPR006311">
    <property type="entry name" value="TAT_signal"/>
</dbReference>
<dbReference type="InterPro" id="IPR001638">
    <property type="entry name" value="Solute-binding_3/MltF_N"/>
</dbReference>
<keyword evidence="4" id="KW-0732">Signal</keyword>